<comment type="caution">
    <text evidence="2">The sequence shown here is derived from an EMBL/GenBank/DDBJ whole genome shotgun (WGS) entry which is preliminary data.</text>
</comment>
<comment type="similarity">
    <text evidence="1">Belongs to the methyltransferase superfamily. Type-7 methyltransferase family.</text>
</comment>
<dbReference type="InterPro" id="IPR029063">
    <property type="entry name" value="SAM-dependent_MTases_sf"/>
</dbReference>
<keyword evidence="2" id="KW-0489">Methyltransferase</keyword>
<name>A0AAD8HX81_9APIA</name>
<dbReference type="GO" id="GO:0008168">
    <property type="term" value="F:methyltransferase activity"/>
    <property type="evidence" value="ECO:0007669"/>
    <property type="project" value="UniProtKB-KW"/>
</dbReference>
<keyword evidence="2" id="KW-0808">Transferase</keyword>
<dbReference type="Gene3D" id="3.40.50.150">
    <property type="entry name" value="Vaccinia Virus protein VP39"/>
    <property type="match status" value="1"/>
</dbReference>
<dbReference type="PANTHER" id="PTHR31009">
    <property type="entry name" value="S-ADENOSYL-L-METHIONINE:CARBOXYL METHYLTRANSFERASE FAMILY PROTEIN"/>
    <property type="match status" value="1"/>
</dbReference>
<gene>
    <name evidence="2" type="ORF">POM88_029808</name>
</gene>
<reference evidence="2" key="1">
    <citation type="submission" date="2023-02" db="EMBL/GenBank/DDBJ databases">
        <title>Genome of toxic invasive species Heracleum sosnowskyi carries increased number of genes despite the absence of recent whole-genome duplications.</title>
        <authorList>
            <person name="Schelkunov M."/>
            <person name="Shtratnikova V."/>
            <person name="Makarenko M."/>
            <person name="Klepikova A."/>
            <person name="Omelchenko D."/>
            <person name="Novikova G."/>
            <person name="Obukhova E."/>
            <person name="Bogdanov V."/>
            <person name="Penin A."/>
            <person name="Logacheva M."/>
        </authorList>
    </citation>
    <scope>NUCLEOTIDE SEQUENCE</scope>
    <source>
        <strain evidence="2">Hsosn_3</strain>
        <tissue evidence="2">Leaf</tissue>
    </source>
</reference>
<organism evidence="2 3">
    <name type="scientific">Heracleum sosnowskyi</name>
    <dbReference type="NCBI Taxonomy" id="360622"/>
    <lineage>
        <taxon>Eukaryota</taxon>
        <taxon>Viridiplantae</taxon>
        <taxon>Streptophyta</taxon>
        <taxon>Embryophyta</taxon>
        <taxon>Tracheophyta</taxon>
        <taxon>Spermatophyta</taxon>
        <taxon>Magnoliopsida</taxon>
        <taxon>eudicotyledons</taxon>
        <taxon>Gunneridae</taxon>
        <taxon>Pentapetalae</taxon>
        <taxon>asterids</taxon>
        <taxon>campanulids</taxon>
        <taxon>Apiales</taxon>
        <taxon>Apiaceae</taxon>
        <taxon>Apioideae</taxon>
        <taxon>apioid superclade</taxon>
        <taxon>Tordylieae</taxon>
        <taxon>Tordyliinae</taxon>
        <taxon>Heracleum</taxon>
    </lineage>
</organism>
<dbReference type="Proteomes" id="UP001237642">
    <property type="component" value="Unassembled WGS sequence"/>
</dbReference>
<dbReference type="Pfam" id="PF03492">
    <property type="entry name" value="Methyltransf_7"/>
    <property type="match status" value="1"/>
</dbReference>
<evidence type="ECO:0000313" key="2">
    <source>
        <dbReference type="EMBL" id="KAK1373615.1"/>
    </source>
</evidence>
<dbReference type="EMBL" id="JAUIZM010000007">
    <property type="protein sequence ID" value="KAK1373615.1"/>
    <property type="molecule type" value="Genomic_DNA"/>
</dbReference>
<protein>
    <submittedName>
        <fullName evidence="2">Salicylate/benzoate carboxyl methyltransferase</fullName>
    </submittedName>
</protein>
<dbReference type="GO" id="GO:0032259">
    <property type="term" value="P:methylation"/>
    <property type="evidence" value="ECO:0007669"/>
    <property type="project" value="UniProtKB-KW"/>
</dbReference>
<sequence length="339" mass="38895">MDLLNVLHMNAGNGEGSYANSSTVQKYVILKSEKVLQDTIKNFGTNGFPECFKLADLGCSNGPNTFLFLANALEYVQKACQKKNLKAPDEFQAFLNDLPNNDFNSVFKLAPPFYSKLENEKDLQKSFKCFIYGVPGSFYTRLFPSKSLHFVHSSYSVHWLSQVPEKLLDNNKGNIYIARASPPGVYEAYFNQFKRDFTTFLRMRSEEIIPDGRMSLHDLVTEGLLREKDIFSLNLPFYTPCIDELKTIIESESSFCLDKLETFEVKWDMHDEDEIIKSKENSGNFIAKTTRVVMESLLASHFGSTFMDKIFERFAKHVTEHLSKGKSNYFSILVSLRRK</sequence>
<dbReference type="InterPro" id="IPR005299">
    <property type="entry name" value="MeTrfase_7"/>
</dbReference>
<evidence type="ECO:0000313" key="3">
    <source>
        <dbReference type="Proteomes" id="UP001237642"/>
    </source>
</evidence>
<proteinExistence type="inferred from homology"/>
<keyword evidence="3" id="KW-1185">Reference proteome</keyword>
<reference evidence="2" key="2">
    <citation type="submission" date="2023-05" db="EMBL/GenBank/DDBJ databases">
        <authorList>
            <person name="Schelkunov M.I."/>
        </authorList>
    </citation>
    <scope>NUCLEOTIDE SEQUENCE</scope>
    <source>
        <strain evidence="2">Hsosn_3</strain>
        <tissue evidence="2">Leaf</tissue>
    </source>
</reference>
<accession>A0AAD8HX81</accession>
<dbReference type="SUPFAM" id="SSF53335">
    <property type="entry name" value="S-adenosyl-L-methionine-dependent methyltransferases"/>
    <property type="match status" value="1"/>
</dbReference>
<dbReference type="AlphaFoldDB" id="A0AAD8HX81"/>
<evidence type="ECO:0000256" key="1">
    <source>
        <dbReference type="ARBA" id="ARBA00007967"/>
    </source>
</evidence>